<feature type="transmembrane region" description="Helical" evidence="1">
    <location>
        <begin position="250"/>
        <end position="272"/>
    </location>
</feature>
<gene>
    <name evidence="3" type="ORF">BAU17_12910</name>
</gene>
<evidence type="ECO:0000256" key="1">
    <source>
        <dbReference type="SAM" id="Phobius"/>
    </source>
</evidence>
<accession>A0ABQ6Z192</accession>
<organism evidence="3 4">
    <name type="scientific">Candidatus Enterococcus willemsii</name>
    <dbReference type="NCBI Taxonomy" id="1857215"/>
    <lineage>
        <taxon>Bacteria</taxon>
        <taxon>Bacillati</taxon>
        <taxon>Bacillota</taxon>
        <taxon>Bacilli</taxon>
        <taxon>Lactobacillales</taxon>
        <taxon>Enterococcaceae</taxon>
        <taxon>Enterococcus</taxon>
    </lineage>
</organism>
<keyword evidence="4" id="KW-1185">Reference proteome</keyword>
<dbReference type="RefSeq" id="WP_161901502.1">
    <property type="nucleotide sequence ID" value="NZ_MAEL01000027.1"/>
</dbReference>
<keyword evidence="1" id="KW-0812">Transmembrane</keyword>
<proteinExistence type="predicted"/>
<evidence type="ECO:0000313" key="3">
    <source>
        <dbReference type="EMBL" id="KAF1305017.1"/>
    </source>
</evidence>
<reference evidence="3 4" key="1">
    <citation type="submission" date="2016-06" db="EMBL/GenBank/DDBJ databases">
        <title>Four novel species of enterococci isolated from chicken manure.</title>
        <authorList>
            <person name="Van Tyne D."/>
        </authorList>
    </citation>
    <scope>NUCLEOTIDE SEQUENCE [LARGE SCALE GENOMIC DNA]</scope>
    <source>
        <strain evidence="3 4">CU12B</strain>
    </source>
</reference>
<dbReference type="EMBL" id="MAEL01000027">
    <property type="protein sequence ID" value="KAF1305017.1"/>
    <property type="molecule type" value="Genomic_DNA"/>
</dbReference>
<protein>
    <recommendedName>
        <fullName evidence="2">DUF2207 domain-containing protein</fullName>
    </recommendedName>
</protein>
<evidence type="ECO:0000313" key="4">
    <source>
        <dbReference type="Proteomes" id="UP000782705"/>
    </source>
</evidence>
<name>A0ABQ6Z192_9ENTE</name>
<feature type="domain" description="DUF2207" evidence="2">
    <location>
        <begin position="32"/>
        <end position="212"/>
    </location>
</feature>
<dbReference type="Proteomes" id="UP000782705">
    <property type="component" value="Unassembled WGS sequence"/>
</dbReference>
<keyword evidence="1" id="KW-0472">Membrane</keyword>
<sequence>MKKIKWVGFLSVLFFLSGFILKQEVQADSNSMSNLSIHVKLLEDGSGVVTETRDMEMHEGTELFISMENLQDSELIDFKVENFTLNDDWNTDATREEKTGRYGTIEDGANYELVWGIGDYGSNHYELSYTLTNLVRELEDGQGLLWNFNTFGDIPPEKLTMEIEGPEPFTQDEVSFWGFGLEGVIELENGHIVWESTEALSTENYATVLLQFSNAPFSTSASEDMTLSEQREMAQEGSSYNDNQGMNNKVIGWILGVIGLLGAAVIALISHVNRLYKKAGQMPSASKLKKRNKGIVYEKRPYEDGDMAEVAFLLQQIYKGSFKEYFFAYLLQWANEGRISVETETVKGKFKAKEQTTLTVLNHDKWVKLSEVSFKEYAEQVVASQGELPYELAIWKILLETADKTGVVTSSDIQSWTKKNVEEISDLDKKLNEFSLETLQRKGYIIVKEISILGFKASVQILTESGEELMDHLVQFENYLQAIDLKEAATYEQTLSWEKLLIWASLYGKGTELATDLQKFYPEVWHRFENEAPYFYHNFYGYSLFYGSWSQGLASGGYGSSGGAGGSTSIGGGGGAGGGGGGGAR</sequence>
<comment type="caution">
    <text evidence="3">The sequence shown here is derived from an EMBL/GenBank/DDBJ whole genome shotgun (WGS) entry which is preliminary data.</text>
</comment>
<dbReference type="Pfam" id="PF09972">
    <property type="entry name" value="DUF2207"/>
    <property type="match status" value="1"/>
</dbReference>
<dbReference type="InterPro" id="IPR018702">
    <property type="entry name" value="DUF2207"/>
</dbReference>
<keyword evidence="1" id="KW-1133">Transmembrane helix</keyword>
<evidence type="ECO:0000259" key="2">
    <source>
        <dbReference type="Pfam" id="PF09972"/>
    </source>
</evidence>